<organism evidence="2 3">
    <name type="scientific">Paraphaeosphaeria sporulosa</name>
    <dbReference type="NCBI Taxonomy" id="1460663"/>
    <lineage>
        <taxon>Eukaryota</taxon>
        <taxon>Fungi</taxon>
        <taxon>Dikarya</taxon>
        <taxon>Ascomycota</taxon>
        <taxon>Pezizomycotina</taxon>
        <taxon>Dothideomycetes</taxon>
        <taxon>Pleosporomycetidae</taxon>
        <taxon>Pleosporales</taxon>
        <taxon>Massarineae</taxon>
        <taxon>Didymosphaeriaceae</taxon>
        <taxon>Paraphaeosphaeria</taxon>
    </lineage>
</organism>
<dbReference type="EMBL" id="KV441558">
    <property type="protein sequence ID" value="OAG00783.1"/>
    <property type="molecule type" value="Genomic_DNA"/>
</dbReference>
<sequence length="344" mass="39331">MEMLRYFDNWLHGNVEIEEQVQDEPVANEPPMDIDDGSAEEELDEKQRGKQDQERNWAPFMAITDEVFSYLVHLHMEMQGKVSITPFRVEHRLHGSYNYAVILGDGTSKLVVKIPVVGTKGHWDPGQASIMRSEAHTLMYIKHKLPRLPCPELLAKDETFDNAIGGPYLMQSFLEGMPPQYFWYEGLTVHDGDLVDREDNNNPPEELETKRITFPSSLATDMAELRHLEFDLIGMLYLEDETNPGSFYIGPHYDFVGILKRVYYKRQVSKSSAAFYIRQHKRQCGEDTEGADFIRVEVLKATPFVASKKRQTEDQETLPSCPLCRLCNCPSVPSGGLQMVLLVP</sequence>
<evidence type="ECO:0000313" key="3">
    <source>
        <dbReference type="Proteomes" id="UP000077069"/>
    </source>
</evidence>
<evidence type="ECO:0000313" key="2">
    <source>
        <dbReference type="EMBL" id="OAG00783.1"/>
    </source>
</evidence>
<dbReference type="GeneID" id="28769142"/>
<reference evidence="2 3" key="1">
    <citation type="submission" date="2016-05" db="EMBL/GenBank/DDBJ databases">
        <title>Comparative analysis of secretome profiles of manganese(II)-oxidizing ascomycete fungi.</title>
        <authorList>
            <consortium name="DOE Joint Genome Institute"/>
            <person name="Zeiner C.A."/>
            <person name="Purvine S.O."/>
            <person name="Zink E.M."/>
            <person name="Wu S."/>
            <person name="Pasa-Tolic L."/>
            <person name="Chaput D.L."/>
            <person name="Haridas S."/>
            <person name="Grigoriev I.V."/>
            <person name="Santelli C.M."/>
            <person name="Hansel C.M."/>
        </authorList>
    </citation>
    <scope>NUCLEOTIDE SEQUENCE [LARGE SCALE GENOMIC DNA]</scope>
    <source>
        <strain evidence="2 3">AP3s5-JAC2a</strain>
    </source>
</reference>
<protein>
    <recommendedName>
        <fullName evidence="4">Aminoglycoside phosphotransferase domain-containing protein</fullName>
    </recommendedName>
</protein>
<evidence type="ECO:0000256" key="1">
    <source>
        <dbReference type="SAM" id="MobiDB-lite"/>
    </source>
</evidence>
<gene>
    <name evidence="2" type="ORF">CC84DRAFT_245768</name>
</gene>
<feature type="compositionally biased region" description="Basic and acidic residues" evidence="1">
    <location>
        <begin position="45"/>
        <end position="55"/>
    </location>
</feature>
<accession>A0A177BZH6</accession>
<dbReference type="PANTHER" id="PTHR21310">
    <property type="entry name" value="AMINOGLYCOSIDE PHOSPHOTRANSFERASE-RELATED-RELATED"/>
    <property type="match status" value="1"/>
</dbReference>
<keyword evidence="3" id="KW-1185">Reference proteome</keyword>
<feature type="region of interest" description="Disordered" evidence="1">
    <location>
        <begin position="20"/>
        <end position="55"/>
    </location>
</feature>
<evidence type="ECO:0008006" key="4">
    <source>
        <dbReference type="Google" id="ProtNLM"/>
    </source>
</evidence>
<dbReference type="AlphaFoldDB" id="A0A177BZH6"/>
<dbReference type="OrthoDB" id="10003767at2759"/>
<feature type="compositionally biased region" description="Acidic residues" evidence="1">
    <location>
        <begin position="32"/>
        <end position="44"/>
    </location>
</feature>
<name>A0A177BZH6_9PLEO</name>
<dbReference type="PANTHER" id="PTHR21310:SF51">
    <property type="entry name" value="AMINOGLYCOSIDE PHOSPHOTRANSFERASE DOMAIN-CONTAINING PROTEIN"/>
    <property type="match status" value="1"/>
</dbReference>
<dbReference type="RefSeq" id="XP_018031148.1">
    <property type="nucleotide sequence ID" value="XM_018185656.1"/>
</dbReference>
<dbReference type="Proteomes" id="UP000077069">
    <property type="component" value="Unassembled WGS sequence"/>
</dbReference>
<dbReference type="InParanoid" id="A0A177BZH6"/>
<proteinExistence type="predicted"/>
<dbReference type="InterPro" id="IPR051678">
    <property type="entry name" value="AGP_Transferase"/>
</dbReference>